<name>F9UB69_9GAMM</name>
<sequence length="143" mass="15328">MTFWPRNRDLESTRQSTSRHALAVATALSLTSGLALAVQDSDLRLDSTGDLYAVCSVPASAAEYPVTRQACRSFIEGVAQYHDLVSKGRMKRLYCTPKGSTVDNGVQVFNAWAAANASDTTLMGEEPAVGLIRALAAKYPCKG</sequence>
<dbReference type="STRING" id="768671.ThimaDRAFT_2105"/>
<reference evidence="3 4" key="1">
    <citation type="submission" date="2011-06" db="EMBL/GenBank/DDBJ databases">
        <title>The draft genome of Thiocapsa marina 5811.</title>
        <authorList>
            <consortium name="US DOE Joint Genome Institute (JGI-PGF)"/>
            <person name="Lucas S."/>
            <person name="Han J."/>
            <person name="Cheng J.-F."/>
            <person name="Goodwin L."/>
            <person name="Pitluck S."/>
            <person name="Peters L."/>
            <person name="Land M.L."/>
            <person name="Hauser L."/>
            <person name="Vogl K."/>
            <person name="Liu Z."/>
            <person name="Imhoff J."/>
            <person name="Thiel V."/>
            <person name="Frigaard N.-U."/>
            <person name="Bryant D."/>
            <person name="Woyke T.J."/>
        </authorList>
    </citation>
    <scope>NUCLEOTIDE SEQUENCE [LARGE SCALE GENOMIC DNA]</scope>
    <source>
        <strain evidence="3 4">5811</strain>
    </source>
</reference>
<proteinExistence type="predicted"/>
<evidence type="ECO:0000313" key="4">
    <source>
        <dbReference type="Proteomes" id="UP000005459"/>
    </source>
</evidence>
<evidence type="ECO:0000259" key="2">
    <source>
        <dbReference type="Pfam" id="PF18602"/>
    </source>
</evidence>
<feature type="chain" id="PRO_5003387677" description="Rap1a immunity protein domain-containing protein" evidence="1">
    <location>
        <begin position="38"/>
        <end position="143"/>
    </location>
</feature>
<dbReference type="eggNOG" id="ENOG5032SPV">
    <property type="taxonomic scope" value="Bacteria"/>
</dbReference>
<dbReference type="Pfam" id="PF18602">
    <property type="entry name" value="Rap1a"/>
    <property type="match status" value="1"/>
</dbReference>
<keyword evidence="4" id="KW-1185">Reference proteome</keyword>
<keyword evidence="1" id="KW-0732">Signal</keyword>
<accession>F9UB69</accession>
<dbReference type="InterPro" id="IPR041238">
    <property type="entry name" value="Rap1a"/>
</dbReference>
<dbReference type="EMBL" id="AFWV01000006">
    <property type="protein sequence ID" value="EGV18687.1"/>
    <property type="molecule type" value="Genomic_DNA"/>
</dbReference>
<dbReference type="AlphaFoldDB" id="F9UB69"/>
<feature type="signal peptide" evidence="1">
    <location>
        <begin position="1"/>
        <end position="37"/>
    </location>
</feature>
<evidence type="ECO:0000313" key="3">
    <source>
        <dbReference type="EMBL" id="EGV18687.1"/>
    </source>
</evidence>
<dbReference type="RefSeq" id="WP_007192980.1">
    <property type="nucleotide sequence ID" value="NZ_AFWV01000006.1"/>
</dbReference>
<gene>
    <name evidence="3" type="ORF">ThimaDRAFT_2105</name>
</gene>
<protein>
    <recommendedName>
        <fullName evidence="2">Rap1a immunity protein domain-containing protein</fullName>
    </recommendedName>
</protein>
<feature type="domain" description="Rap1a immunity protein" evidence="2">
    <location>
        <begin position="48"/>
        <end position="141"/>
    </location>
</feature>
<evidence type="ECO:0000256" key="1">
    <source>
        <dbReference type="SAM" id="SignalP"/>
    </source>
</evidence>
<dbReference type="Proteomes" id="UP000005459">
    <property type="component" value="Unassembled WGS sequence"/>
</dbReference>
<organism evidence="3 4">
    <name type="scientific">Thiocapsa marina 5811</name>
    <dbReference type="NCBI Taxonomy" id="768671"/>
    <lineage>
        <taxon>Bacteria</taxon>
        <taxon>Pseudomonadati</taxon>
        <taxon>Pseudomonadota</taxon>
        <taxon>Gammaproteobacteria</taxon>
        <taxon>Chromatiales</taxon>
        <taxon>Chromatiaceae</taxon>
        <taxon>Thiocapsa</taxon>
    </lineage>
</organism>